<reference evidence="1" key="1">
    <citation type="submission" date="2018-05" db="EMBL/GenBank/DDBJ databases">
        <authorList>
            <person name="Lanie J.A."/>
            <person name="Ng W.-L."/>
            <person name="Kazmierczak K.M."/>
            <person name="Andrzejewski T.M."/>
            <person name="Davidsen T.M."/>
            <person name="Wayne K.J."/>
            <person name="Tettelin H."/>
            <person name="Glass J.I."/>
            <person name="Rusch D."/>
            <person name="Podicherti R."/>
            <person name="Tsui H.-C.T."/>
            <person name="Winkler M.E."/>
        </authorList>
    </citation>
    <scope>NUCLEOTIDE SEQUENCE</scope>
</reference>
<name>A0A382Y435_9ZZZZ</name>
<evidence type="ECO:0000313" key="1">
    <source>
        <dbReference type="EMBL" id="SVD77809.1"/>
    </source>
</evidence>
<gene>
    <name evidence="1" type="ORF">METZ01_LOCUS430663</name>
</gene>
<dbReference type="AlphaFoldDB" id="A0A382Y435"/>
<feature type="non-terminal residue" evidence="1">
    <location>
        <position position="198"/>
    </location>
</feature>
<sequence>MKKRSNIFKYFSALASVLLLGTLAAQVQIGFVPYNTNEYYKAFSEGTDGTIYLAVSNVTFETTITFYVRVHLTAPEYGTANLSNNDHGNYHYDDFNKLYWNDEASGSPNSSSNMVVQITVSENGNYPITVDVNQDYRYEGGSSATPETINLYLVAGTGSALASGADEFTYKITDDDEVPVYEFKESSEQTVQENNWIG</sequence>
<dbReference type="EMBL" id="UINC01172637">
    <property type="protein sequence ID" value="SVD77809.1"/>
    <property type="molecule type" value="Genomic_DNA"/>
</dbReference>
<organism evidence="1">
    <name type="scientific">marine metagenome</name>
    <dbReference type="NCBI Taxonomy" id="408172"/>
    <lineage>
        <taxon>unclassified sequences</taxon>
        <taxon>metagenomes</taxon>
        <taxon>ecological metagenomes</taxon>
    </lineage>
</organism>
<protein>
    <submittedName>
        <fullName evidence="1">Uncharacterized protein</fullName>
    </submittedName>
</protein>
<accession>A0A382Y435</accession>
<proteinExistence type="predicted"/>